<organism evidence="1 2">
    <name type="scientific">Sorangium cellulosum</name>
    <name type="common">Polyangium cellulosum</name>
    <dbReference type="NCBI Taxonomy" id="56"/>
    <lineage>
        <taxon>Bacteria</taxon>
        <taxon>Pseudomonadati</taxon>
        <taxon>Myxococcota</taxon>
        <taxon>Polyangia</taxon>
        <taxon>Polyangiales</taxon>
        <taxon>Polyangiaceae</taxon>
        <taxon>Sorangium</taxon>
    </lineage>
</organism>
<sequence>MTFPAEELLDEAMKLPESERRVLALRLLESVGDESPEEVERAWVEEARKRLDDIRSGRSQPVPWEEARGRIFARG</sequence>
<comment type="caution">
    <text evidence="1">The sequence shown here is derived from an EMBL/GenBank/DDBJ whole genome shotgun (WGS) entry which is preliminary data.</text>
</comment>
<dbReference type="AlphaFoldDB" id="A0A150PBC1"/>
<dbReference type="InterPro" id="IPR013406">
    <property type="entry name" value="CHP02574_addiction_mod"/>
</dbReference>
<evidence type="ECO:0000313" key="1">
    <source>
        <dbReference type="EMBL" id="KYF52989.1"/>
    </source>
</evidence>
<dbReference type="NCBIfam" id="TIGR02574">
    <property type="entry name" value="stabl_TIGR02574"/>
    <property type="match status" value="1"/>
</dbReference>
<protein>
    <recommendedName>
        <fullName evidence="3">Addiction module protein</fullName>
    </recommendedName>
</protein>
<name>A0A150PBC1_SORCE</name>
<proteinExistence type="predicted"/>
<dbReference type="EMBL" id="JELY01002310">
    <property type="protein sequence ID" value="KYF52989.1"/>
    <property type="molecule type" value="Genomic_DNA"/>
</dbReference>
<dbReference type="Proteomes" id="UP000075420">
    <property type="component" value="Unassembled WGS sequence"/>
</dbReference>
<gene>
    <name evidence="1" type="ORF">BE08_01095</name>
</gene>
<accession>A0A150PBC1</accession>
<evidence type="ECO:0000313" key="2">
    <source>
        <dbReference type="Proteomes" id="UP000075420"/>
    </source>
</evidence>
<evidence type="ECO:0008006" key="3">
    <source>
        <dbReference type="Google" id="ProtNLM"/>
    </source>
</evidence>
<dbReference type="Pfam" id="PF09720">
    <property type="entry name" value="Unstab_antitox"/>
    <property type="match status" value="1"/>
</dbReference>
<reference evidence="1 2" key="1">
    <citation type="submission" date="2014-02" db="EMBL/GenBank/DDBJ databases">
        <title>The small core and large imbalanced accessory genome model reveals a collaborative survival strategy of Sorangium cellulosum strains in nature.</title>
        <authorList>
            <person name="Han K."/>
            <person name="Peng R."/>
            <person name="Blom J."/>
            <person name="Li Y.-Z."/>
        </authorList>
    </citation>
    <scope>NUCLEOTIDE SEQUENCE [LARGE SCALE GENOMIC DNA]</scope>
    <source>
        <strain evidence="1 2">So0157-25</strain>
    </source>
</reference>